<dbReference type="KEGG" id="abaw:D5400_14095"/>
<sequence length="109" mass="11590">MPPRPTVFDGMGAAITAAFGNVDAVFTIDGVSQPAVRARLRQRRDIDLGDEGGQAIEGTRHALAVDARLLAVPPVTGRDSVTISGTSYRIGNRLDDGRAMLRFILDGDI</sequence>
<dbReference type="GO" id="GO:0019068">
    <property type="term" value="P:virion assembly"/>
    <property type="evidence" value="ECO:0007669"/>
    <property type="project" value="InterPro"/>
</dbReference>
<evidence type="ECO:0008006" key="3">
    <source>
        <dbReference type="Google" id="ProtNLM"/>
    </source>
</evidence>
<dbReference type="AlphaFoldDB" id="A0A3Q8XRX3"/>
<gene>
    <name evidence="1" type="ORF">D5400_14095</name>
</gene>
<keyword evidence="2" id="KW-1185">Reference proteome</keyword>
<evidence type="ECO:0000313" key="2">
    <source>
        <dbReference type="Proteomes" id="UP000268192"/>
    </source>
</evidence>
<dbReference type="InterPro" id="IPR008018">
    <property type="entry name" value="Phage_tail_attach_FII"/>
</dbReference>
<dbReference type="Gene3D" id="2.40.10.180">
    <property type="entry name" value="Phage tail proteins"/>
    <property type="match status" value="1"/>
</dbReference>
<name>A0A3Q8XRX3_9HYPH</name>
<accession>A0A3Q8XRX3</accession>
<dbReference type="InterPro" id="IPR053734">
    <property type="entry name" value="Phage_Head-Tail_Connect_sf"/>
</dbReference>
<organism evidence="1 2">
    <name type="scientific">Georhizobium profundi</name>
    <dbReference type="NCBI Taxonomy" id="2341112"/>
    <lineage>
        <taxon>Bacteria</taxon>
        <taxon>Pseudomonadati</taxon>
        <taxon>Pseudomonadota</taxon>
        <taxon>Alphaproteobacteria</taxon>
        <taxon>Hyphomicrobiales</taxon>
        <taxon>Rhizobiaceae</taxon>
        <taxon>Georhizobium</taxon>
    </lineage>
</organism>
<protein>
    <recommendedName>
        <fullName evidence="3">Head-tail adaptor protein</fullName>
    </recommendedName>
</protein>
<proteinExistence type="predicted"/>
<reference evidence="1 2" key="1">
    <citation type="submission" date="2018-09" db="EMBL/GenBank/DDBJ databases">
        <title>Marinorhizobium profundi gen. nov., sp. nov., isolated from a deep-sea sediment sample from the New Britain Trench and proposal of Marinorhizobiaceae fam. nov. in the order Rhizobiales of the class Alphaproteobacteria.</title>
        <authorList>
            <person name="Cao J."/>
        </authorList>
    </citation>
    <scope>NUCLEOTIDE SEQUENCE [LARGE SCALE GENOMIC DNA]</scope>
    <source>
        <strain evidence="1 2">WS11</strain>
    </source>
</reference>
<dbReference type="Pfam" id="PF05354">
    <property type="entry name" value="Phage_attach"/>
    <property type="match status" value="1"/>
</dbReference>
<dbReference type="OrthoDB" id="8405841at2"/>
<evidence type="ECO:0000313" key="1">
    <source>
        <dbReference type="EMBL" id="AZN73822.1"/>
    </source>
</evidence>
<dbReference type="EMBL" id="CP032509">
    <property type="protein sequence ID" value="AZN73822.1"/>
    <property type="molecule type" value="Genomic_DNA"/>
</dbReference>
<dbReference type="Proteomes" id="UP000268192">
    <property type="component" value="Chromosome"/>
</dbReference>